<comment type="caution">
    <text evidence="1">The sequence shown here is derived from an EMBL/GenBank/DDBJ whole genome shotgun (WGS) entry which is preliminary data.</text>
</comment>
<evidence type="ECO:0000313" key="1">
    <source>
        <dbReference type="EMBL" id="RNA06356.1"/>
    </source>
</evidence>
<sequence length="60" mass="7299">MEYFFRKKTEYKIQKEELLILYRYFLKSSSQFDGLPTNIGELDEHVSGKIMLKKRYCNIN</sequence>
<organism evidence="1 2">
    <name type="scientific">Brachionus plicatilis</name>
    <name type="common">Marine rotifer</name>
    <name type="synonym">Brachionus muelleri</name>
    <dbReference type="NCBI Taxonomy" id="10195"/>
    <lineage>
        <taxon>Eukaryota</taxon>
        <taxon>Metazoa</taxon>
        <taxon>Spiralia</taxon>
        <taxon>Gnathifera</taxon>
        <taxon>Rotifera</taxon>
        <taxon>Eurotatoria</taxon>
        <taxon>Monogononta</taxon>
        <taxon>Pseudotrocha</taxon>
        <taxon>Ploima</taxon>
        <taxon>Brachionidae</taxon>
        <taxon>Brachionus</taxon>
    </lineage>
</organism>
<name>A0A3M7Q4G2_BRAPC</name>
<proteinExistence type="predicted"/>
<protein>
    <submittedName>
        <fullName evidence="1">Uncharacterized protein</fullName>
    </submittedName>
</protein>
<evidence type="ECO:0000313" key="2">
    <source>
        <dbReference type="Proteomes" id="UP000276133"/>
    </source>
</evidence>
<reference evidence="1 2" key="1">
    <citation type="journal article" date="2018" name="Sci. Rep.">
        <title>Genomic signatures of local adaptation to the degree of environmental predictability in rotifers.</title>
        <authorList>
            <person name="Franch-Gras L."/>
            <person name="Hahn C."/>
            <person name="Garcia-Roger E.M."/>
            <person name="Carmona M.J."/>
            <person name="Serra M."/>
            <person name="Gomez A."/>
        </authorList>
    </citation>
    <scope>NUCLEOTIDE SEQUENCE [LARGE SCALE GENOMIC DNA]</scope>
    <source>
        <strain evidence="1">HYR1</strain>
    </source>
</reference>
<dbReference type="AlphaFoldDB" id="A0A3M7Q4G2"/>
<keyword evidence="2" id="KW-1185">Reference proteome</keyword>
<gene>
    <name evidence="1" type="ORF">BpHYR1_050159</name>
</gene>
<dbReference type="Proteomes" id="UP000276133">
    <property type="component" value="Unassembled WGS sequence"/>
</dbReference>
<dbReference type="EMBL" id="REGN01007428">
    <property type="protein sequence ID" value="RNA06356.1"/>
    <property type="molecule type" value="Genomic_DNA"/>
</dbReference>
<accession>A0A3M7Q4G2</accession>